<reference evidence="2 3" key="1">
    <citation type="submission" date="2019-09" db="EMBL/GenBank/DDBJ databases">
        <title>Complete genome sequence of Mycobacterium avium subsp. hominissuis strain JP-H-1.</title>
        <authorList>
            <person name="Kinoshita Y."/>
            <person name="Niwa H."/>
            <person name="Uchida-Fujii E."/>
            <person name="Nukada T."/>
        </authorList>
    </citation>
    <scope>NUCLEOTIDE SEQUENCE [LARGE SCALE GENOMIC DNA]</scope>
    <source>
        <strain evidence="2 3">JP-H-1</strain>
        <plasmid evidence="2 3">p1-JPH1</plasmid>
    </source>
</reference>
<evidence type="ECO:0000313" key="3">
    <source>
        <dbReference type="Proteomes" id="UP000327362"/>
    </source>
</evidence>
<protein>
    <submittedName>
        <fullName evidence="2">Uncharacterized protein</fullName>
    </submittedName>
</protein>
<dbReference type="Proteomes" id="UP000327362">
    <property type="component" value="Plasmid p1-JPH1"/>
</dbReference>
<accession>A0AAI8X5F3</accession>
<evidence type="ECO:0000256" key="1">
    <source>
        <dbReference type="SAM" id="MobiDB-lite"/>
    </source>
</evidence>
<sequence length="315" mass="33047">MSTDLVFQEPGVVETRQERALRRAQQLHNAFQTAFEVLAEIYRDEDWRYINDGAGRPYAGFTAFVQDQLGCAASNARRYQQGIVGLILPLQELTAPGTRIPVTSSDVARLGATGARVVIEEAPGALEGLTEPDAQTDALRDLIDTVTQRSTAPGFGPLRESLTPPASPLGALVPAEIPDVVDDDAPASAGSASPDRRQQQPAPSTPPDVDKPPPTRTDDTSPPAVPTAVTPSATPAAPAAEKLQTSDDDTSPRRGAAAAQVLIDLEAAITAVMAAGDPTTLAEQLSDSQGAHLAPKCLASGQRLVRLGQLLRSLT</sequence>
<name>A0AAI8X5F3_MYCAV</name>
<keyword evidence="2" id="KW-0614">Plasmid</keyword>
<feature type="compositionally biased region" description="Basic and acidic residues" evidence="1">
    <location>
        <begin position="208"/>
        <end position="219"/>
    </location>
</feature>
<evidence type="ECO:0000313" key="2">
    <source>
        <dbReference type="EMBL" id="BBN50895.1"/>
    </source>
</evidence>
<dbReference type="AlphaFoldDB" id="A0AAI8X5F3"/>
<dbReference type="EMBL" id="AP020327">
    <property type="protein sequence ID" value="BBN50895.1"/>
    <property type="molecule type" value="Genomic_DNA"/>
</dbReference>
<geneLocation type="plasmid" evidence="2 3">
    <name>p1-JPH1</name>
</geneLocation>
<organism evidence="2 3">
    <name type="scientific">Mycobacterium avium subsp. hominissuis</name>
    <dbReference type="NCBI Taxonomy" id="439334"/>
    <lineage>
        <taxon>Bacteria</taxon>
        <taxon>Bacillati</taxon>
        <taxon>Actinomycetota</taxon>
        <taxon>Actinomycetes</taxon>
        <taxon>Mycobacteriales</taxon>
        <taxon>Mycobacteriaceae</taxon>
        <taxon>Mycobacterium</taxon>
        <taxon>Mycobacterium avium complex (MAC)</taxon>
    </lineage>
</organism>
<feature type="compositionally biased region" description="Low complexity" evidence="1">
    <location>
        <begin position="220"/>
        <end position="240"/>
    </location>
</feature>
<proteinExistence type="predicted"/>
<gene>
    <name evidence="2" type="ORF">JPH1_53700</name>
</gene>
<dbReference type="RefSeq" id="WP_095785580.1">
    <property type="nucleotide sequence ID" value="NZ_AP020327.1"/>
</dbReference>
<feature type="region of interest" description="Disordered" evidence="1">
    <location>
        <begin position="149"/>
        <end position="255"/>
    </location>
</feature>